<dbReference type="GO" id="GO:0031177">
    <property type="term" value="F:phosphopantetheine binding"/>
    <property type="evidence" value="ECO:0007669"/>
    <property type="project" value="TreeGrafter"/>
</dbReference>
<protein>
    <recommendedName>
        <fullName evidence="3">Carrier domain-containing protein</fullName>
    </recommendedName>
</protein>
<dbReference type="SUPFAM" id="SSF56801">
    <property type="entry name" value="Acetyl-CoA synthetase-like"/>
    <property type="match status" value="2"/>
</dbReference>
<dbReference type="EMBL" id="CAJNOE010000434">
    <property type="protein sequence ID" value="CAF1213689.1"/>
    <property type="molecule type" value="Genomic_DNA"/>
</dbReference>
<dbReference type="InterPro" id="IPR025110">
    <property type="entry name" value="AMP-bd_C"/>
</dbReference>
<organism evidence="4 6">
    <name type="scientific">Adineta steineri</name>
    <dbReference type="NCBI Taxonomy" id="433720"/>
    <lineage>
        <taxon>Eukaryota</taxon>
        <taxon>Metazoa</taxon>
        <taxon>Spiralia</taxon>
        <taxon>Gnathifera</taxon>
        <taxon>Rotifera</taxon>
        <taxon>Eurotatoria</taxon>
        <taxon>Bdelloidea</taxon>
        <taxon>Adinetida</taxon>
        <taxon>Adinetidae</taxon>
        <taxon>Adineta</taxon>
    </lineage>
</organism>
<dbReference type="Gene3D" id="3.30.559.30">
    <property type="entry name" value="Nonribosomal peptide synthetase, condensation domain"/>
    <property type="match status" value="1"/>
</dbReference>
<dbReference type="SUPFAM" id="SSF52777">
    <property type="entry name" value="CoA-dependent acyltransferases"/>
    <property type="match status" value="2"/>
</dbReference>
<dbReference type="EMBL" id="CAJOBB010000064">
    <property type="protein sequence ID" value="CAF3541306.1"/>
    <property type="molecule type" value="Genomic_DNA"/>
</dbReference>
<sequence>MEEIQRVLMEIATNCIVIKTKHENTDYLVAYVQAKHSAQELRQHCLACLPSHMVPSIFMIVDSLPIDENGDIDRQKLAPPDFTSALVLAETSPQTEMQQRLKTLWYELLSNDLAIPSISTSFFDLADDPVLFIKLFQLYSSSFKHDLPINAFLKQPTIVEHARLLVKNASTKPTDDKFDSIAVRVGKPIQLGNCSTIMITPLYVTSIVIGMMAIEMVGGVYCPLSPRDPQQRLYVLVQQTHSRLVLLHHLTRTKFQNDIISLDIDLVMINSDFRAEIDTDQLSITGITSEDIAYIIFTSGSTGIPKAAQIRHRNVIQCTHSMFLVNAVNEKDTVIQIARCSFDVHVLDIMGTLQLGGTLIMLHPDGILDLEYFASVLARKQVTYIQAVPSLLRAVFTFIRDTRGEPCTVDLCKLITNCQQQKCAIWNFYGPAETIICTYHCIELETNANKIPIGLSMPNYRCLVLDEYLQSMPVDQEGELYVGGVGVFAGYLRCADLTAQVLIEVDDKTFYRTGDLVRVDNNGWLHYVTRKDFQVKLHGQRIELGEIERCLLNTSISACVVSKWNEDHLVAYIQSSDVNEKQLRRHCQSHLPPHMVPSFFVLLDKLPLNANGKIDRKLLSPSHFSQLSSTLVTNSTKSIQPTNEIEFSIHRIWCDLFQQKQISTNTSIFSIGGHSLLLMQLLYRYKNEFDLQTNILSVSDLFQHPTILTHAQLIHQTLNITQKHLDHHQWYPLHLTLARASLAQERIILHEQIAFSSKNTTKNMYVIPFLYRIASASTPISVSRLCHAFQSLIAKHSALRTALYVDVNGAIVQHCIDATIIISDFQSHGFSMINLNHDNNRRTTDVIKEILDQADLFDLSKGRVIRCHVLRRSQSSVDNVLDEAGDVITNDDLILISVHHAMFDGTSVAIFLHDLSLAYDDGCLLSVDKNALEYIDYSVYEQIIDMTSSREFWKSQLEECNLERSLSLPIDRSRSSSSQRSGLAATAQITFDNETAASFLDYASEHHLTPFQLGLATFYVFLYKMTHGQTDLCISCLNANRYRSELQDVIGMFVSTLPYRMQLDSYWSFDELVKHVREKCLTILEHSHYPLQHILADHHLNQSNASFLETMFDFVTTSDVEDDLYLSDSNLKQVFLGESYNVAKFDFSLTFIHKPTATNGRLSCYFECSRDLFNSNSLETIARRFEYLEQVFYYFAGGSGRNSTESISKTASHC</sequence>
<dbReference type="SUPFAM" id="SSF47336">
    <property type="entry name" value="ACP-like"/>
    <property type="match status" value="2"/>
</dbReference>
<gene>
    <name evidence="4" type="ORF">IZO911_LOCUS29317</name>
    <name evidence="5" type="ORF">KXQ929_LOCUS2176</name>
</gene>
<dbReference type="Gene3D" id="3.30.559.10">
    <property type="entry name" value="Chloramphenicol acetyltransferase-like domain"/>
    <property type="match status" value="1"/>
</dbReference>
<dbReference type="Proteomes" id="UP000663868">
    <property type="component" value="Unassembled WGS sequence"/>
</dbReference>
<dbReference type="PANTHER" id="PTHR45527">
    <property type="entry name" value="NONRIBOSOMAL PEPTIDE SYNTHETASE"/>
    <property type="match status" value="1"/>
</dbReference>
<dbReference type="Gene3D" id="3.30.300.30">
    <property type="match status" value="2"/>
</dbReference>
<dbReference type="Gene3D" id="1.10.1200.10">
    <property type="entry name" value="ACP-like"/>
    <property type="match status" value="2"/>
</dbReference>
<dbReference type="PROSITE" id="PS50075">
    <property type="entry name" value="CARRIER"/>
    <property type="match status" value="1"/>
</dbReference>
<dbReference type="InterPro" id="IPR036736">
    <property type="entry name" value="ACP-like_sf"/>
</dbReference>
<reference evidence="4" key="1">
    <citation type="submission" date="2021-02" db="EMBL/GenBank/DDBJ databases">
        <authorList>
            <person name="Nowell W R."/>
        </authorList>
    </citation>
    <scope>NUCLEOTIDE SEQUENCE</scope>
</reference>
<keyword evidence="2" id="KW-0597">Phosphoprotein</keyword>
<dbReference type="InterPro" id="IPR009081">
    <property type="entry name" value="PP-bd_ACP"/>
</dbReference>
<proteinExistence type="predicted"/>
<keyword evidence="1" id="KW-0596">Phosphopantetheine</keyword>
<evidence type="ECO:0000259" key="3">
    <source>
        <dbReference type="PROSITE" id="PS50075"/>
    </source>
</evidence>
<dbReference type="GO" id="GO:0005737">
    <property type="term" value="C:cytoplasm"/>
    <property type="evidence" value="ECO:0007669"/>
    <property type="project" value="TreeGrafter"/>
</dbReference>
<dbReference type="Pfam" id="PF00501">
    <property type="entry name" value="AMP-binding"/>
    <property type="match status" value="1"/>
</dbReference>
<dbReference type="PANTHER" id="PTHR45527:SF1">
    <property type="entry name" value="FATTY ACID SYNTHASE"/>
    <property type="match status" value="1"/>
</dbReference>
<dbReference type="Pfam" id="PF13193">
    <property type="entry name" value="AMP-binding_C"/>
    <property type="match status" value="1"/>
</dbReference>
<evidence type="ECO:0000313" key="5">
    <source>
        <dbReference type="EMBL" id="CAF3541306.1"/>
    </source>
</evidence>
<dbReference type="Pfam" id="PF00550">
    <property type="entry name" value="PP-binding"/>
    <property type="match status" value="1"/>
</dbReference>
<evidence type="ECO:0000313" key="4">
    <source>
        <dbReference type="EMBL" id="CAF1213689.1"/>
    </source>
</evidence>
<dbReference type="Proteomes" id="UP000663860">
    <property type="component" value="Unassembled WGS sequence"/>
</dbReference>
<dbReference type="InterPro" id="IPR020845">
    <property type="entry name" value="AMP-binding_CS"/>
</dbReference>
<evidence type="ECO:0000313" key="6">
    <source>
        <dbReference type="Proteomes" id="UP000663860"/>
    </source>
</evidence>
<dbReference type="Pfam" id="PF00668">
    <property type="entry name" value="Condensation"/>
    <property type="match status" value="1"/>
</dbReference>
<evidence type="ECO:0000256" key="2">
    <source>
        <dbReference type="ARBA" id="ARBA00022553"/>
    </source>
</evidence>
<dbReference type="GO" id="GO:0003824">
    <property type="term" value="F:catalytic activity"/>
    <property type="evidence" value="ECO:0007669"/>
    <property type="project" value="InterPro"/>
</dbReference>
<dbReference type="InterPro" id="IPR000873">
    <property type="entry name" value="AMP-dep_synth/lig_dom"/>
</dbReference>
<dbReference type="AlphaFoldDB" id="A0A814XMT7"/>
<dbReference type="InterPro" id="IPR045851">
    <property type="entry name" value="AMP-bd_C_sf"/>
</dbReference>
<dbReference type="GO" id="GO:0044550">
    <property type="term" value="P:secondary metabolite biosynthetic process"/>
    <property type="evidence" value="ECO:0007669"/>
    <property type="project" value="TreeGrafter"/>
</dbReference>
<accession>A0A814XMT7</accession>
<dbReference type="InterPro" id="IPR023213">
    <property type="entry name" value="CAT-like_dom_sf"/>
</dbReference>
<dbReference type="PROSITE" id="PS00455">
    <property type="entry name" value="AMP_BINDING"/>
    <property type="match status" value="1"/>
</dbReference>
<feature type="domain" description="Carrier" evidence="3">
    <location>
        <begin position="640"/>
        <end position="718"/>
    </location>
</feature>
<dbReference type="Gene3D" id="3.40.50.12780">
    <property type="entry name" value="N-terminal domain of ligase-like"/>
    <property type="match status" value="1"/>
</dbReference>
<evidence type="ECO:0000256" key="1">
    <source>
        <dbReference type="ARBA" id="ARBA00022450"/>
    </source>
</evidence>
<name>A0A814XMT7_9BILA</name>
<dbReference type="CDD" id="cd05930">
    <property type="entry name" value="A_NRPS"/>
    <property type="match status" value="1"/>
</dbReference>
<dbReference type="GO" id="GO:0043041">
    <property type="term" value="P:amino acid activation for nonribosomal peptide biosynthetic process"/>
    <property type="evidence" value="ECO:0007669"/>
    <property type="project" value="TreeGrafter"/>
</dbReference>
<dbReference type="InterPro" id="IPR042099">
    <property type="entry name" value="ANL_N_sf"/>
</dbReference>
<dbReference type="InterPro" id="IPR001242">
    <property type="entry name" value="Condensation_dom"/>
</dbReference>
<comment type="caution">
    <text evidence="4">The sequence shown here is derived from an EMBL/GenBank/DDBJ whole genome shotgun (WGS) entry which is preliminary data.</text>
</comment>